<keyword evidence="3 13" id="KW-0813">Transport</keyword>
<evidence type="ECO:0000256" key="3">
    <source>
        <dbReference type="ARBA" id="ARBA00022448"/>
    </source>
</evidence>
<evidence type="ECO:0000256" key="8">
    <source>
        <dbReference type="ARBA" id="ARBA00023065"/>
    </source>
</evidence>
<keyword evidence="13" id="KW-1003">Cell membrane</keyword>
<comment type="subcellular location">
    <subcellularLocation>
        <location evidence="13">Cell membrane</location>
        <topology evidence="13">Multi-pass membrane protein</topology>
    </subcellularLocation>
    <subcellularLocation>
        <location evidence="1">Membrane</location>
        <topology evidence="1">Multi-pass membrane protein</topology>
    </subcellularLocation>
</comment>
<dbReference type="HAMAP" id="MF_01396">
    <property type="entry name" value="ATP_synth_c_bact"/>
    <property type="match status" value="1"/>
</dbReference>
<evidence type="ECO:0000256" key="10">
    <source>
        <dbReference type="ARBA" id="ARBA00023136"/>
    </source>
</evidence>
<dbReference type="InterPro" id="IPR035921">
    <property type="entry name" value="F/V-ATP_Csub_sf"/>
</dbReference>
<evidence type="ECO:0000256" key="9">
    <source>
        <dbReference type="ARBA" id="ARBA00023121"/>
    </source>
</evidence>
<name>A0ABZ2GV68_9GAMM</name>
<keyword evidence="4 13" id="KW-0138">CF(0)</keyword>
<evidence type="ECO:0000256" key="6">
    <source>
        <dbReference type="ARBA" id="ARBA00022781"/>
    </source>
</evidence>
<evidence type="ECO:0000313" key="16">
    <source>
        <dbReference type="Proteomes" id="UP001368618"/>
    </source>
</evidence>
<feature type="transmembrane region" description="Helical" evidence="13">
    <location>
        <begin position="58"/>
        <end position="81"/>
    </location>
</feature>
<dbReference type="InterPro" id="IPR038662">
    <property type="entry name" value="ATP_synth_F0_csu_sf"/>
</dbReference>
<keyword evidence="11 13" id="KW-0066">ATP synthesis</keyword>
<dbReference type="PROSITE" id="PS00605">
    <property type="entry name" value="ATPASE_C"/>
    <property type="match status" value="1"/>
</dbReference>
<dbReference type="InterPro" id="IPR002379">
    <property type="entry name" value="ATPase_proteolipid_c-like_dom"/>
</dbReference>
<proteinExistence type="inferred from homology"/>
<evidence type="ECO:0000256" key="1">
    <source>
        <dbReference type="ARBA" id="ARBA00004141"/>
    </source>
</evidence>
<evidence type="ECO:0000256" key="5">
    <source>
        <dbReference type="ARBA" id="ARBA00022692"/>
    </source>
</evidence>
<keyword evidence="7 13" id="KW-1133">Transmembrane helix</keyword>
<dbReference type="EMBL" id="CP135137">
    <property type="protein sequence ID" value="WWR11372.1"/>
    <property type="molecule type" value="Genomic_DNA"/>
</dbReference>
<dbReference type="InterPro" id="IPR000454">
    <property type="entry name" value="ATP_synth_F0_csu"/>
</dbReference>
<evidence type="ECO:0000256" key="12">
    <source>
        <dbReference type="ARBA" id="ARBA00025198"/>
    </source>
</evidence>
<evidence type="ECO:0000256" key="13">
    <source>
        <dbReference type="HAMAP-Rule" id="MF_01396"/>
    </source>
</evidence>
<accession>A0ABZ2GV68</accession>
<feature type="transmembrane region" description="Helical" evidence="13">
    <location>
        <begin position="12"/>
        <end position="37"/>
    </location>
</feature>
<organism evidence="15 16">
    <name type="scientific">Candidatus Legionella polyplacis</name>
    <dbReference type="NCBI Taxonomy" id="2005262"/>
    <lineage>
        <taxon>Bacteria</taxon>
        <taxon>Pseudomonadati</taxon>
        <taxon>Pseudomonadota</taxon>
        <taxon>Gammaproteobacteria</taxon>
        <taxon>Legionellales</taxon>
        <taxon>Legionellaceae</taxon>
        <taxon>Legionella</taxon>
    </lineage>
</organism>
<feature type="site" description="Reversibly protonated during proton transport" evidence="13">
    <location>
        <position position="66"/>
    </location>
</feature>
<evidence type="ECO:0000256" key="2">
    <source>
        <dbReference type="ARBA" id="ARBA00006704"/>
    </source>
</evidence>
<keyword evidence="6 13" id="KW-0375">Hydrogen ion transport</keyword>
<comment type="similarity">
    <text evidence="2 13">Belongs to the ATPase C chain family.</text>
</comment>
<keyword evidence="10 13" id="KW-0472">Membrane</keyword>
<dbReference type="Proteomes" id="UP001368618">
    <property type="component" value="Chromosome"/>
</dbReference>
<comment type="function">
    <text evidence="13">Key component of the F(0) channel; it plays a direct role in translocation across the membrane. A homomeric c-ring of between 10-14 subunits forms the central stalk rotor element with the F(1) delta and epsilon subunits.</text>
</comment>
<dbReference type="NCBIfam" id="TIGR01260">
    <property type="entry name" value="ATP_synt_c"/>
    <property type="match status" value="1"/>
</dbReference>
<evidence type="ECO:0000256" key="4">
    <source>
        <dbReference type="ARBA" id="ARBA00022547"/>
    </source>
</evidence>
<evidence type="ECO:0000313" key="15">
    <source>
        <dbReference type="EMBL" id="WWR11372.1"/>
    </source>
</evidence>
<feature type="domain" description="V-ATPase proteolipid subunit C-like" evidence="14">
    <location>
        <begin position="16"/>
        <end position="78"/>
    </location>
</feature>
<evidence type="ECO:0000256" key="11">
    <source>
        <dbReference type="ARBA" id="ARBA00023310"/>
    </source>
</evidence>
<keyword evidence="8 13" id="KW-0406">Ion transport</keyword>
<keyword evidence="16" id="KW-1185">Reference proteome</keyword>
<dbReference type="CDD" id="cd18185">
    <property type="entry name" value="ATP-synt_Fo_c_ATPE"/>
    <property type="match status" value="1"/>
</dbReference>
<keyword evidence="9 13" id="KW-0446">Lipid-binding</keyword>
<gene>
    <name evidence="13 15" type="primary">atpE</name>
    <name evidence="15" type="ORF">RQL39_01590</name>
</gene>
<evidence type="ECO:0000256" key="7">
    <source>
        <dbReference type="ARBA" id="ARBA00022989"/>
    </source>
</evidence>
<evidence type="ECO:0000259" key="14">
    <source>
        <dbReference type="Pfam" id="PF00137"/>
    </source>
</evidence>
<dbReference type="Gene3D" id="1.20.20.10">
    <property type="entry name" value="F1F0 ATP synthase subunit C"/>
    <property type="match status" value="1"/>
</dbReference>
<dbReference type="NCBIfam" id="NF005363">
    <property type="entry name" value="PRK06876.1"/>
    <property type="match status" value="1"/>
</dbReference>
<dbReference type="Pfam" id="PF00137">
    <property type="entry name" value="ATP-synt_C"/>
    <property type="match status" value="1"/>
</dbReference>
<sequence length="96" mass="10078">MQTLHFVAQIQSMTIIAVSVLIGFAALGTAIGFGILGGKFLEGSSRQPEMIPVLQVKMFIVAGLIDAVAMIGVGLALYFIFANPFLSVLTGIYSNG</sequence>
<dbReference type="InterPro" id="IPR020537">
    <property type="entry name" value="ATP_synth_F0_csu_DDCD_BS"/>
</dbReference>
<dbReference type="InterPro" id="IPR005953">
    <property type="entry name" value="ATP_synth_csu_bac/chlpt"/>
</dbReference>
<dbReference type="RefSeq" id="WP_100114846.1">
    <property type="nucleotide sequence ID" value="NZ_CP135137.1"/>
</dbReference>
<reference evidence="15" key="1">
    <citation type="submission" date="2023-09" db="EMBL/GenBank/DDBJ databases">
        <title>Genomes of two closely related lineages of the louse Polyplax serrata with different host specificities.</title>
        <authorList>
            <person name="Martinu J."/>
            <person name="Tarabai H."/>
            <person name="Stefka J."/>
            <person name="Hypsa V."/>
        </authorList>
    </citation>
    <scope>NUCLEOTIDE SEQUENCE [LARGE SCALE GENOMIC DNA]</scope>
    <source>
        <strain evidence="15">98ZLc_SE</strain>
    </source>
</reference>
<dbReference type="SUPFAM" id="SSF81333">
    <property type="entry name" value="F1F0 ATP synthase subunit C"/>
    <property type="match status" value="1"/>
</dbReference>
<keyword evidence="5 13" id="KW-0812">Transmembrane</keyword>
<comment type="function">
    <text evidence="12 13">F(1)F(0) ATP synthase produces ATP from ADP in the presence of a proton or sodium gradient. F-type ATPases consist of two structural domains, F(1) containing the extramembraneous catalytic core and F(0) containing the membrane proton channel, linked together by a central stalk and a peripheral stalk. During catalysis, ATP synthesis in the catalytic domain of F(1) is coupled via a rotary mechanism of the central stalk subunits to proton translocation.</text>
</comment>
<protein>
    <recommendedName>
        <fullName evidence="13">ATP synthase subunit c</fullName>
    </recommendedName>
    <alternativeName>
        <fullName evidence="13">ATP synthase F(0) sector subunit c</fullName>
    </alternativeName>
    <alternativeName>
        <fullName evidence="13">F-type ATPase subunit c</fullName>
        <shortName evidence="13">F-ATPase subunit c</shortName>
    </alternativeName>
    <alternativeName>
        <fullName evidence="13">Lipid-binding protein</fullName>
    </alternativeName>
</protein>